<feature type="domain" description="RHS protein conserved region" evidence="9">
    <location>
        <begin position="126"/>
        <end position="162"/>
    </location>
</feature>
<dbReference type="InterPro" id="IPR022385">
    <property type="entry name" value="Rhs_assc_core"/>
</dbReference>
<dbReference type="NCBIfam" id="TIGR03696">
    <property type="entry name" value="Rhs_assc_core"/>
    <property type="match status" value="1"/>
</dbReference>
<dbReference type="Gene3D" id="2.180.10.10">
    <property type="entry name" value="RHS repeat-associated core"/>
    <property type="match status" value="1"/>
</dbReference>
<evidence type="ECO:0000256" key="1">
    <source>
        <dbReference type="ARBA" id="ARBA00006811"/>
    </source>
</evidence>
<gene>
    <name evidence="10" type="ORF">E8K88_17705</name>
</gene>
<keyword evidence="11" id="KW-1185">Reference proteome</keyword>
<dbReference type="InterPro" id="IPR050708">
    <property type="entry name" value="T6SS_VgrG/RHS"/>
</dbReference>
<proteinExistence type="inferred from homology"/>
<evidence type="ECO:0000256" key="6">
    <source>
        <dbReference type="ARBA" id="ARBA00023022"/>
    </source>
</evidence>
<evidence type="ECO:0000313" key="10">
    <source>
        <dbReference type="EMBL" id="THJ30473.1"/>
    </source>
</evidence>
<evidence type="ECO:0000256" key="2">
    <source>
        <dbReference type="ARBA" id="ARBA00022529"/>
    </source>
</evidence>
<dbReference type="GO" id="GO:0042742">
    <property type="term" value="P:defense response to bacterium"/>
    <property type="evidence" value="ECO:0007669"/>
    <property type="project" value="UniProtKB-KW"/>
</dbReference>
<dbReference type="InterPro" id="IPR037146">
    <property type="entry name" value="Colicin/pyocin_DNase_dom_sf"/>
</dbReference>
<name>A0A4S5BI08_9BURK</name>
<keyword evidence="6" id="KW-0044">Antibiotic</keyword>
<dbReference type="SUPFAM" id="SSF54060">
    <property type="entry name" value="His-Me finger endonucleases"/>
    <property type="match status" value="1"/>
</dbReference>
<evidence type="ECO:0000256" key="7">
    <source>
        <dbReference type="ARBA" id="ARBA00023048"/>
    </source>
</evidence>
<dbReference type="RefSeq" id="WP_136407992.1">
    <property type="nucleotide sequence ID" value="NZ_SSWX01000046.1"/>
</dbReference>
<dbReference type="PANTHER" id="PTHR32305:SF15">
    <property type="entry name" value="PROTEIN RHSA-RELATED"/>
    <property type="match status" value="1"/>
</dbReference>
<dbReference type="Gene3D" id="3.90.540.10">
    <property type="entry name" value="Colicin/pyocin, DNase domain"/>
    <property type="match status" value="1"/>
</dbReference>
<dbReference type="EMBL" id="SSWX01000046">
    <property type="protein sequence ID" value="THJ30473.1"/>
    <property type="molecule type" value="Genomic_DNA"/>
</dbReference>
<feature type="compositionally biased region" description="Basic and acidic residues" evidence="8">
    <location>
        <begin position="343"/>
        <end position="354"/>
    </location>
</feature>
<dbReference type="OrthoDB" id="5445630at2"/>
<dbReference type="InterPro" id="IPR001826">
    <property type="entry name" value="RHS"/>
</dbReference>
<dbReference type="AlphaFoldDB" id="A0A4S5BI08"/>
<evidence type="ECO:0000256" key="5">
    <source>
        <dbReference type="ARBA" id="ARBA00022801"/>
    </source>
</evidence>
<dbReference type="Pfam" id="PF03527">
    <property type="entry name" value="RHS"/>
    <property type="match status" value="1"/>
</dbReference>
<accession>A0A4S5BI08</accession>
<keyword evidence="5" id="KW-0378">Hydrolase</keyword>
<dbReference type="InterPro" id="IPR044925">
    <property type="entry name" value="His-Me_finger_sf"/>
</dbReference>
<dbReference type="Proteomes" id="UP000306236">
    <property type="component" value="Unassembled WGS sequence"/>
</dbReference>
<evidence type="ECO:0000256" key="4">
    <source>
        <dbReference type="ARBA" id="ARBA00022759"/>
    </source>
</evidence>
<dbReference type="GO" id="GO:0004519">
    <property type="term" value="F:endonuclease activity"/>
    <property type="evidence" value="ECO:0007669"/>
    <property type="project" value="UniProtKB-KW"/>
</dbReference>
<feature type="region of interest" description="Disordered" evidence="8">
    <location>
        <begin position="295"/>
        <end position="360"/>
    </location>
</feature>
<evidence type="ECO:0000259" key="9">
    <source>
        <dbReference type="Pfam" id="PF03527"/>
    </source>
</evidence>
<evidence type="ECO:0000313" key="11">
    <source>
        <dbReference type="Proteomes" id="UP000306236"/>
    </source>
</evidence>
<dbReference type="GO" id="GO:0031640">
    <property type="term" value="P:killing of cells of another organism"/>
    <property type="evidence" value="ECO:0007669"/>
    <property type="project" value="UniProtKB-KW"/>
</dbReference>
<dbReference type="GO" id="GO:0016787">
    <property type="term" value="F:hydrolase activity"/>
    <property type="evidence" value="ECO:0007669"/>
    <property type="project" value="UniProtKB-KW"/>
</dbReference>
<keyword evidence="3" id="KW-0540">Nuclease</keyword>
<evidence type="ECO:0000256" key="3">
    <source>
        <dbReference type="ARBA" id="ARBA00022722"/>
    </source>
</evidence>
<comment type="similarity">
    <text evidence="1">Belongs to the colicin/pyosin nuclease family.</text>
</comment>
<reference evidence="10 11" key="1">
    <citation type="submission" date="2019-04" db="EMBL/GenBank/DDBJ databases">
        <title>Lampropedia sp YIM MLB12 draf genome.</title>
        <authorList>
            <person name="Wang Y.-X."/>
        </authorList>
    </citation>
    <scope>NUCLEOTIDE SEQUENCE [LARGE SCALE GENOMIC DNA]</scope>
    <source>
        <strain evidence="10 11">YIM MLB12</strain>
    </source>
</reference>
<evidence type="ECO:0000256" key="8">
    <source>
        <dbReference type="SAM" id="MobiDB-lite"/>
    </source>
</evidence>
<protein>
    <submittedName>
        <fullName evidence="10">RHS repeat-associated core domain-containing protein</fullName>
    </submittedName>
</protein>
<comment type="caution">
    <text evidence="10">The sequence shown here is derived from an EMBL/GenBank/DDBJ whole genome shotgun (WGS) entry which is preliminary data.</text>
</comment>
<keyword evidence="7" id="KW-0078">Bacteriocin</keyword>
<organism evidence="10 11">
    <name type="scientific">Lampropedia aestuarii</name>
    <dbReference type="NCBI Taxonomy" id="2562762"/>
    <lineage>
        <taxon>Bacteria</taxon>
        <taxon>Pseudomonadati</taxon>
        <taxon>Pseudomonadota</taxon>
        <taxon>Betaproteobacteria</taxon>
        <taxon>Burkholderiales</taxon>
        <taxon>Comamonadaceae</taxon>
        <taxon>Lampropedia</taxon>
    </lineage>
</organism>
<keyword evidence="2" id="KW-0929">Antimicrobial</keyword>
<keyword evidence="4" id="KW-0255">Endonuclease</keyword>
<dbReference type="PANTHER" id="PTHR32305">
    <property type="match status" value="1"/>
</dbReference>
<sequence length="360" mass="39901">MRLIEERRGSQITSYVYEPGSYVPLARLDASGDATEQGGLGTQADPAAAAPSAQQLENEARIAEALKGFEPTPHSGTGIAANDAEAQYWASLEQPDPRYMQEASLGNGTTGLDASSASSNPELCKVYYFHTDQVGMPEELTNADGQLVWQASYTTWGATVAEEWQVKTLANQEPIEQGDKPEGEQNLRFQGQYLDRSTGLHYNTFRYYDADMGRFICPDPIGLQGGINLATYAPNPLSWIDPWGWSCGKTKPIKFKRWKRGDAIDKPLPDGRTPTWDVVRSRYWKNRADAIQKSGSNEYEGQLGQMRNGKAPVDANGNPMELHHHNPQRNGGRDVNNPGNLREVTREQHAELDPYRNLGS</sequence>